<dbReference type="EMBL" id="ANMG01000097">
    <property type="protein sequence ID" value="EMD22413.1"/>
    <property type="molecule type" value="Genomic_DNA"/>
</dbReference>
<organism evidence="2 3">
    <name type="scientific">Amycolatopsis azurea DSM 43854</name>
    <dbReference type="NCBI Taxonomy" id="1238180"/>
    <lineage>
        <taxon>Bacteria</taxon>
        <taxon>Bacillati</taxon>
        <taxon>Actinomycetota</taxon>
        <taxon>Actinomycetes</taxon>
        <taxon>Pseudonocardiales</taxon>
        <taxon>Pseudonocardiaceae</taxon>
        <taxon>Amycolatopsis</taxon>
    </lineage>
</organism>
<name>M2PDJ9_9PSEU</name>
<comment type="caution">
    <text evidence="2">The sequence shown here is derived from an EMBL/GenBank/DDBJ whole genome shotgun (WGS) entry which is preliminary data.</text>
</comment>
<dbReference type="AlphaFoldDB" id="M2PDJ9"/>
<feature type="domain" description="Limonene-1,2-epoxide hydrolase" evidence="1">
    <location>
        <begin position="18"/>
        <end position="135"/>
    </location>
</feature>
<dbReference type="InterPro" id="IPR032710">
    <property type="entry name" value="NTF2-like_dom_sf"/>
</dbReference>
<dbReference type="PATRIC" id="fig|1238180.3.peg.7870"/>
<dbReference type="Gene3D" id="3.10.450.50">
    <property type="match status" value="1"/>
</dbReference>
<dbReference type="Pfam" id="PF07858">
    <property type="entry name" value="LEH"/>
    <property type="match status" value="1"/>
</dbReference>
<proteinExistence type="predicted"/>
<evidence type="ECO:0000313" key="3">
    <source>
        <dbReference type="Proteomes" id="UP000014137"/>
    </source>
</evidence>
<protein>
    <recommendedName>
        <fullName evidence="1">Limonene-1,2-epoxide hydrolase domain-containing protein</fullName>
    </recommendedName>
</protein>
<evidence type="ECO:0000313" key="2">
    <source>
        <dbReference type="EMBL" id="EMD22413.1"/>
    </source>
</evidence>
<gene>
    <name evidence="2" type="ORF">C791_8484</name>
</gene>
<dbReference type="Proteomes" id="UP000014137">
    <property type="component" value="Unassembled WGS sequence"/>
</dbReference>
<dbReference type="InterPro" id="IPR013100">
    <property type="entry name" value="LEH"/>
</dbReference>
<sequence length="162" mass="17904">MTFRRFKTGLALADMTDPKTVVTGFLQALEELDIDRALGFVAIDIVYQNVPLPAARGLSAVEKQLRTMARYGSGFEARTHHIAADGPIVLTERTDVLRRGSWEAEFWVCGTFEVRDGRIVLWRDYFDWTTFLAASAKGAGKAAVAGAKSLIGKVKARQELEP</sequence>
<reference evidence="2 3" key="1">
    <citation type="submission" date="2012-10" db="EMBL/GenBank/DDBJ databases">
        <title>Genome assembly of Amycolatopsis azurea DSM 43854.</title>
        <authorList>
            <person name="Khatri I."/>
            <person name="Kaur I."/>
            <person name="Subramanian S."/>
            <person name="Mayilraj S."/>
        </authorList>
    </citation>
    <scope>NUCLEOTIDE SEQUENCE [LARGE SCALE GENOMIC DNA]</scope>
    <source>
        <strain evidence="2 3">DSM 43854</strain>
    </source>
</reference>
<dbReference type="SUPFAM" id="SSF54427">
    <property type="entry name" value="NTF2-like"/>
    <property type="match status" value="1"/>
</dbReference>
<accession>M2PDJ9</accession>
<evidence type="ECO:0000259" key="1">
    <source>
        <dbReference type="Pfam" id="PF07858"/>
    </source>
</evidence>